<evidence type="ECO:0000256" key="6">
    <source>
        <dbReference type="ARBA" id="ARBA00023239"/>
    </source>
</evidence>
<dbReference type="PANTHER" id="PTHR11627">
    <property type="entry name" value="FRUCTOSE-BISPHOSPHATE ALDOLASE"/>
    <property type="match status" value="1"/>
</dbReference>
<keyword evidence="10" id="KW-1185">Reference proteome</keyword>
<dbReference type="EC" id="4.1.2.13" evidence="4 8"/>
<dbReference type="Proteomes" id="UP000289738">
    <property type="component" value="Chromosome A02"/>
</dbReference>
<dbReference type="Gene3D" id="3.20.20.70">
    <property type="entry name" value="Aldolase class I"/>
    <property type="match status" value="1"/>
</dbReference>
<proteinExistence type="inferred from homology"/>
<dbReference type="SMR" id="A0A445EB19"/>
<evidence type="ECO:0000256" key="7">
    <source>
        <dbReference type="ARBA" id="ARBA00023270"/>
    </source>
</evidence>
<dbReference type="InterPro" id="IPR013785">
    <property type="entry name" value="Aldolase_TIM"/>
</dbReference>
<dbReference type="STRING" id="3818.A0A445EB19"/>
<accession>A0A445EB19</accession>
<dbReference type="InterPro" id="IPR029768">
    <property type="entry name" value="Aldolase_I_AS"/>
</dbReference>
<evidence type="ECO:0000256" key="4">
    <source>
        <dbReference type="ARBA" id="ARBA00013068"/>
    </source>
</evidence>
<evidence type="ECO:0000313" key="10">
    <source>
        <dbReference type="Proteomes" id="UP000289738"/>
    </source>
</evidence>
<dbReference type="GO" id="GO:0006096">
    <property type="term" value="P:glycolytic process"/>
    <property type="evidence" value="ECO:0007669"/>
    <property type="project" value="UniProtKB-UniPathway"/>
</dbReference>
<comment type="pathway">
    <text evidence="2">Carbohydrate degradation; glycolysis; D-glyceraldehyde 3-phosphate and glycerone phosphate from D-glucose: step 4/4.</text>
</comment>
<comment type="catalytic activity">
    <reaction evidence="1 8">
        <text>beta-D-fructose 1,6-bisphosphate = D-glyceraldehyde 3-phosphate + dihydroxyacetone phosphate</text>
        <dbReference type="Rhea" id="RHEA:14729"/>
        <dbReference type="ChEBI" id="CHEBI:32966"/>
        <dbReference type="ChEBI" id="CHEBI:57642"/>
        <dbReference type="ChEBI" id="CHEBI:59776"/>
        <dbReference type="EC" id="4.1.2.13"/>
    </reaction>
</comment>
<dbReference type="SUPFAM" id="SSF51569">
    <property type="entry name" value="Aldolase"/>
    <property type="match status" value="1"/>
</dbReference>
<keyword evidence="5 8" id="KW-0324">Glycolysis</keyword>
<dbReference type="EMBL" id="SDMP01000002">
    <property type="protein sequence ID" value="RYR72618.1"/>
    <property type="molecule type" value="Genomic_DNA"/>
</dbReference>
<sequence>MYSYVVLNAKCAAVTKCILAVVYKAPNDHHVLLEGTLLKPNMDTSGSDSPKVLRDGQWQEKNAAII</sequence>
<name>A0A445EB19_ARAHY</name>
<keyword evidence="7" id="KW-0704">Schiff base</keyword>
<comment type="caution">
    <text evidence="9">The sequence shown here is derived from an EMBL/GenBank/DDBJ whole genome shotgun (WGS) entry which is preliminary data.</text>
</comment>
<dbReference type="AlphaFoldDB" id="A0A445EB19"/>
<evidence type="ECO:0000256" key="8">
    <source>
        <dbReference type="RuleBase" id="RU003994"/>
    </source>
</evidence>
<evidence type="ECO:0000256" key="3">
    <source>
        <dbReference type="ARBA" id="ARBA00010387"/>
    </source>
</evidence>
<dbReference type="GO" id="GO:0004332">
    <property type="term" value="F:fructose-bisphosphate aldolase activity"/>
    <property type="evidence" value="ECO:0007669"/>
    <property type="project" value="UniProtKB-EC"/>
</dbReference>
<dbReference type="Gramene" id="arahy.Tifrunner.gnm2.ann2.Ah02g284400.1">
    <property type="protein sequence ID" value="arahy.Tifrunner.gnm2.ann2.Ah02g284400.1-CDS"/>
    <property type="gene ID" value="arahy.Tifrunner.gnm2.ann2.Ah02g284400"/>
</dbReference>
<dbReference type="Pfam" id="PF00274">
    <property type="entry name" value="Glycolytic"/>
    <property type="match status" value="1"/>
</dbReference>
<dbReference type="PROSITE" id="PS00158">
    <property type="entry name" value="ALDOLASE_CLASS_I"/>
    <property type="match status" value="1"/>
</dbReference>
<reference evidence="9 10" key="1">
    <citation type="submission" date="2019-01" db="EMBL/GenBank/DDBJ databases">
        <title>Sequencing of cultivated peanut Arachis hypogaea provides insights into genome evolution and oil improvement.</title>
        <authorList>
            <person name="Chen X."/>
        </authorList>
    </citation>
    <scope>NUCLEOTIDE SEQUENCE [LARGE SCALE GENOMIC DNA]</scope>
    <source>
        <strain evidence="10">cv. Fuhuasheng</strain>
        <tissue evidence="9">Leaves</tissue>
    </source>
</reference>
<organism evidence="9 10">
    <name type="scientific">Arachis hypogaea</name>
    <name type="common">Peanut</name>
    <dbReference type="NCBI Taxonomy" id="3818"/>
    <lineage>
        <taxon>Eukaryota</taxon>
        <taxon>Viridiplantae</taxon>
        <taxon>Streptophyta</taxon>
        <taxon>Embryophyta</taxon>
        <taxon>Tracheophyta</taxon>
        <taxon>Spermatophyta</taxon>
        <taxon>Magnoliopsida</taxon>
        <taxon>eudicotyledons</taxon>
        <taxon>Gunneridae</taxon>
        <taxon>Pentapetalae</taxon>
        <taxon>rosids</taxon>
        <taxon>fabids</taxon>
        <taxon>Fabales</taxon>
        <taxon>Fabaceae</taxon>
        <taxon>Papilionoideae</taxon>
        <taxon>50 kb inversion clade</taxon>
        <taxon>dalbergioids sensu lato</taxon>
        <taxon>Dalbergieae</taxon>
        <taxon>Pterocarpus clade</taxon>
        <taxon>Arachis</taxon>
    </lineage>
</organism>
<keyword evidence="6 8" id="KW-0456">Lyase</keyword>
<evidence type="ECO:0000256" key="5">
    <source>
        <dbReference type="ARBA" id="ARBA00023152"/>
    </source>
</evidence>
<comment type="similarity">
    <text evidence="3 8">Belongs to the class I fructose-bisphosphate aldolase family.</text>
</comment>
<evidence type="ECO:0000313" key="9">
    <source>
        <dbReference type="EMBL" id="RYR72618.1"/>
    </source>
</evidence>
<evidence type="ECO:0000256" key="1">
    <source>
        <dbReference type="ARBA" id="ARBA00000441"/>
    </source>
</evidence>
<protein>
    <recommendedName>
        <fullName evidence="4 8">Fructose-bisphosphate aldolase</fullName>
        <ecNumber evidence="4 8">4.1.2.13</ecNumber>
    </recommendedName>
</protein>
<evidence type="ECO:0000256" key="2">
    <source>
        <dbReference type="ARBA" id="ARBA00004714"/>
    </source>
</evidence>
<dbReference type="InterPro" id="IPR000741">
    <property type="entry name" value="FBA_I"/>
</dbReference>
<gene>
    <name evidence="9" type="ORF">Ahy_A02g006840</name>
</gene>
<dbReference type="UniPathway" id="UPA00109">
    <property type="reaction ID" value="UER00183"/>
</dbReference>